<dbReference type="EMBL" id="FCOE02000017">
    <property type="protein sequence ID" value="SAK78197.1"/>
    <property type="molecule type" value="Genomic_DNA"/>
</dbReference>
<dbReference type="PANTHER" id="PTHR34183:SF8">
    <property type="entry name" value="ENDOLYTIC PEPTIDOGLYCAN TRANSGLYCOSYLASE RLPA-RELATED"/>
    <property type="match status" value="1"/>
</dbReference>
<dbReference type="AlphaFoldDB" id="A0A158C9K7"/>
<dbReference type="GO" id="GO:0071555">
    <property type="term" value="P:cell wall organization"/>
    <property type="evidence" value="ECO:0007669"/>
    <property type="project" value="UniProtKB-KW"/>
</dbReference>
<comment type="similarity">
    <text evidence="3 4">Belongs to the RlpA family.</text>
</comment>
<dbReference type="Proteomes" id="UP000054911">
    <property type="component" value="Unassembled WGS sequence"/>
</dbReference>
<dbReference type="InterPro" id="IPR034718">
    <property type="entry name" value="RlpA"/>
</dbReference>
<keyword evidence="1 3" id="KW-0456">Lyase</keyword>
<keyword evidence="7" id="KW-1185">Reference proteome</keyword>
<dbReference type="Gene3D" id="2.40.40.10">
    <property type="entry name" value="RlpA-like domain"/>
    <property type="match status" value="1"/>
</dbReference>
<dbReference type="RefSeq" id="WP_087131554.1">
    <property type="nucleotide sequence ID" value="NZ_FCOE02000017.1"/>
</dbReference>
<dbReference type="OrthoDB" id="9779128at2"/>
<dbReference type="PANTHER" id="PTHR34183">
    <property type="entry name" value="ENDOLYTIC PEPTIDOGLYCAN TRANSGLYCOSYLASE RLPA"/>
    <property type="match status" value="1"/>
</dbReference>
<sequence length="208" mass="22143">MQDNGFIAHWGAAGIAAIAASGACATLSGCATHPPAPPKEAGTPAILTEGAHVADSMQGHESNSLDAEPLDYHSARASVAPQIGWASYYSGKFQGRRTASGERYDMRALTAAHRTLPIGTRVRVSNLARTRSVVVRINDRGPFVKGRVIDLSFAAAVELGLQHAGSAQVILEPVSQTVAQTATPRAPERIMLRIAPHPRHSRKRAHRH</sequence>
<dbReference type="GO" id="GO:0000270">
    <property type="term" value="P:peptidoglycan metabolic process"/>
    <property type="evidence" value="ECO:0007669"/>
    <property type="project" value="UniProtKB-UniRule"/>
</dbReference>
<dbReference type="EC" id="4.2.2.-" evidence="3"/>
<evidence type="ECO:0000256" key="2">
    <source>
        <dbReference type="ARBA" id="ARBA00023316"/>
    </source>
</evidence>
<protein>
    <recommendedName>
        <fullName evidence="3">Endolytic peptidoglycan transglycosylase RlpA</fullName>
        <ecNumber evidence="3">4.2.2.-</ecNumber>
    </recommendedName>
</protein>
<comment type="function">
    <text evidence="3">Lytic transglycosylase with a strong preference for naked glycan strands that lack stem peptides.</text>
</comment>
<proteinExistence type="inferred from homology"/>
<dbReference type="CDD" id="cd22268">
    <property type="entry name" value="DPBB_RlpA-like"/>
    <property type="match status" value="1"/>
</dbReference>
<evidence type="ECO:0000256" key="4">
    <source>
        <dbReference type="RuleBase" id="RU003495"/>
    </source>
</evidence>
<evidence type="ECO:0000313" key="7">
    <source>
        <dbReference type="Proteomes" id="UP000054911"/>
    </source>
</evidence>
<evidence type="ECO:0000313" key="6">
    <source>
        <dbReference type="EMBL" id="SAK78197.1"/>
    </source>
</evidence>
<name>A0A158C9K7_9BURK</name>
<accession>A0A158C9K7</accession>
<evidence type="ECO:0000259" key="5">
    <source>
        <dbReference type="Pfam" id="PF03330"/>
    </source>
</evidence>
<dbReference type="InterPro" id="IPR009009">
    <property type="entry name" value="RlpA-like_DPBB"/>
</dbReference>
<dbReference type="InterPro" id="IPR036908">
    <property type="entry name" value="RlpA-like_sf"/>
</dbReference>
<dbReference type="GO" id="GO:0008932">
    <property type="term" value="F:lytic endotransglycosylase activity"/>
    <property type="evidence" value="ECO:0007669"/>
    <property type="project" value="UniProtKB-UniRule"/>
</dbReference>
<organism evidence="6 7">
    <name type="scientific">Caballeronia pedi</name>
    <dbReference type="NCBI Taxonomy" id="1777141"/>
    <lineage>
        <taxon>Bacteria</taxon>
        <taxon>Pseudomonadati</taxon>
        <taxon>Pseudomonadota</taxon>
        <taxon>Betaproteobacteria</taxon>
        <taxon>Burkholderiales</taxon>
        <taxon>Burkholderiaceae</taxon>
        <taxon>Caballeronia</taxon>
    </lineage>
</organism>
<evidence type="ECO:0000256" key="1">
    <source>
        <dbReference type="ARBA" id="ARBA00023239"/>
    </source>
</evidence>
<reference evidence="6" key="1">
    <citation type="submission" date="2016-01" db="EMBL/GenBank/DDBJ databases">
        <authorList>
            <person name="Peeters C."/>
        </authorList>
    </citation>
    <scope>NUCLEOTIDE SEQUENCE [LARGE SCALE GENOMIC DNA]</scope>
    <source>
        <strain evidence="6">LMG 29323</strain>
    </source>
</reference>
<dbReference type="HAMAP" id="MF_02071">
    <property type="entry name" value="RlpA"/>
    <property type="match status" value="1"/>
</dbReference>
<gene>
    <name evidence="3" type="primary">rlpA</name>
    <name evidence="6" type="ORF">AWB80_04730</name>
</gene>
<keyword evidence="2 3" id="KW-0961">Cell wall biogenesis/degradation</keyword>
<feature type="domain" description="RlpA-like protein double-psi beta-barrel" evidence="5">
    <location>
        <begin position="84"/>
        <end position="169"/>
    </location>
</feature>
<dbReference type="STRING" id="1777141.AWB80_04730"/>
<dbReference type="InterPro" id="IPR012997">
    <property type="entry name" value="RplA"/>
</dbReference>
<evidence type="ECO:0000256" key="3">
    <source>
        <dbReference type="HAMAP-Rule" id="MF_02071"/>
    </source>
</evidence>
<dbReference type="NCBIfam" id="TIGR00413">
    <property type="entry name" value="rlpA"/>
    <property type="match status" value="1"/>
</dbReference>
<dbReference type="SUPFAM" id="SSF50685">
    <property type="entry name" value="Barwin-like endoglucanases"/>
    <property type="match status" value="1"/>
</dbReference>
<dbReference type="Pfam" id="PF03330">
    <property type="entry name" value="DPBB_1"/>
    <property type="match status" value="1"/>
</dbReference>
<comment type="caution">
    <text evidence="6">The sequence shown here is derived from an EMBL/GenBank/DDBJ whole genome shotgun (WGS) entry which is preliminary data.</text>
</comment>